<comment type="caution">
    <text evidence="1">The sequence shown here is derived from an EMBL/GenBank/DDBJ whole genome shotgun (WGS) entry which is preliminary data.</text>
</comment>
<dbReference type="EMBL" id="CM037152">
    <property type="protein sequence ID" value="KAH7833827.1"/>
    <property type="molecule type" value="Genomic_DNA"/>
</dbReference>
<evidence type="ECO:0000313" key="1">
    <source>
        <dbReference type="EMBL" id="KAH7833827.1"/>
    </source>
</evidence>
<keyword evidence="2" id="KW-1185">Reference proteome</keyword>
<dbReference type="Proteomes" id="UP000828048">
    <property type="component" value="Chromosome 2"/>
</dbReference>
<reference evidence="1 2" key="1">
    <citation type="journal article" date="2021" name="Hortic Res">
        <title>High-quality reference genome and annotation aids understanding of berry development for evergreen blueberry (Vaccinium darrowii).</title>
        <authorList>
            <person name="Yu J."/>
            <person name="Hulse-Kemp A.M."/>
            <person name="Babiker E."/>
            <person name="Staton M."/>
        </authorList>
    </citation>
    <scope>NUCLEOTIDE SEQUENCE [LARGE SCALE GENOMIC DNA]</scope>
    <source>
        <strain evidence="2">cv. NJ 8807/NJ 8810</strain>
        <tissue evidence="1">Young leaf</tissue>
    </source>
</reference>
<name>A0ACB7WZI8_9ERIC</name>
<proteinExistence type="predicted"/>
<accession>A0ACB7WZI8</accession>
<organism evidence="1 2">
    <name type="scientific">Vaccinium darrowii</name>
    <dbReference type="NCBI Taxonomy" id="229202"/>
    <lineage>
        <taxon>Eukaryota</taxon>
        <taxon>Viridiplantae</taxon>
        <taxon>Streptophyta</taxon>
        <taxon>Embryophyta</taxon>
        <taxon>Tracheophyta</taxon>
        <taxon>Spermatophyta</taxon>
        <taxon>Magnoliopsida</taxon>
        <taxon>eudicotyledons</taxon>
        <taxon>Gunneridae</taxon>
        <taxon>Pentapetalae</taxon>
        <taxon>asterids</taxon>
        <taxon>Ericales</taxon>
        <taxon>Ericaceae</taxon>
        <taxon>Vaccinioideae</taxon>
        <taxon>Vaccinieae</taxon>
        <taxon>Vaccinium</taxon>
    </lineage>
</organism>
<protein>
    <submittedName>
        <fullName evidence="1">Uncharacterized protein</fullName>
    </submittedName>
</protein>
<gene>
    <name evidence="1" type="ORF">Vadar_010104</name>
</gene>
<evidence type="ECO:0000313" key="2">
    <source>
        <dbReference type="Proteomes" id="UP000828048"/>
    </source>
</evidence>
<sequence length="1804" mass="206154">MVLSEPLLYTPRRKDVEDDGYAPDTPWFSKGETLKNTTKRGGEASNRRERDRSPPKRDGHRHTRNREREDSLDRKEQEAEELAREVTRREREIQDLKKQLQEKEKDLRSRTRSVQYEEKRRDRHHSRASTDRAASPRKRRDRSASVEKRERRKHARDRYERSGSNEHIPERHTRRGDAGRAEESPKTAREAAKEALGQISKSPLAHWIRMEKTPSRVKHSAFIPYETSTDPVAHIQHYQQAMFMHERDDALLCKMFPSSLGKVALSWYHKLPEGSILCWAQLAEEFTARFLTSRAAPKTFDALTSMRQKDDETLRQYSKRYWETFNEIENCSEEYALATFKTSLPMHSKLRESLTMHPVKTVAKLMERIQEHARVEDDILQAGGRIVAGQPQLPEKKPVESRVYKKDYTTGRKDYTQQKKDKADPDPKSYFSVMATFNIPIYKMLYRIKNEQWFRRPPKMTGNPEKRRATNQHCSYHRDWGHMTEDCVEYKKFLDEKVAEGYLKEFLADSKNDAELVEEVDYEKGPKGIIHMIHGLVAPYTNNEIRHIQRVNGQAKQVMKLGMKRPRAEGIMETPITFADDDLEGVSVPHNDALVITLRIGEYDVEKILVDQGASTEIMYYNTFKKMELPPSSLQKCLVPLVGFSAQTVWPMGKVTLPVRAGSVVLSTDFLVVDIPSSYNVIIGRTWMHKMRAVSSTYHQKIKYPGADGIECIRGDQKVADLCFNMVLRKSPRAELVQTVEVPDQPTLEDVGGDPTKKMVEGLRRIQIQEDDEERYFLIGETLPELEERDLVTFLKDHIDVFAWTPQEMPGIDPEIICHHLNVDPQHKPVVQKARRSAPQHADAVIEEVERLLEADAIREVSYPDWLANTVVVKKKNGKWRVCVDFTSLNKACPKDSFPLPRIDQLVDATSGYERMSFLDAYRGYHQIAMHEPDQEKTSFISPRGLYCYKVMPFGLRNAGATYQRLVTKMFKEQLGKTMEVYIDDMVVKSKLKPDHLADLRVTFNILRKFKLKLNASKCAFGVSSGKFLGHLVTKRGIEANPDQITALQGLQSPKTTKEVQRLTGMAAALNRFISKSSDRCRPFFQLLKKREGSVLLRIKGTEQAPIYFVSKTLLEAETRYLPLEKLVYALIVASRKLPHYFLQHPITVFTEYPLRALLRKADFSRRISKWSIELSQFDLDYQPRTAIKGQILADFVAEFTPTVAPPPPALHEKEQVSNPEQPTRMADLDPDEWRLYVDGSACNKGSGAGVVLFSPEGLILEHALRLGFSATNNVAEYEALLAGLRSALELKVNKLRIFCDSQLVVNQLSGEYATKSEKMAAYSEAAKDLLDKFDRIHIQQISSGQNAHADSLACLGSAVKTEYRRIITVDYLGEPSIGRAVEIVMETELGPSWMDPIVACLRDGTLPEDKREAHKIKTKSVRFWLSPEGKLYRKSFLGPYLLCVHPALVQKFLHEIHAGTCGGHTGGRSIAHRAISQGYWWPYMQEDAKAFVKTCERCQRFSPLIRAPAEDLLPLTSPWPFAQWGLDIVGPLPMATGKRKFLLIGTDYFTKWIEGEALAKITEAMVEKFVWNKIITRFGVPYSIISDNGSQFGKKFKAFCAQYGIRNYYSTPAYPQSNGQAEASNKTILKSLKKRLEKKKGKWPDELPAVLWAYRTTPRRSTGETPYSLAYGTEAVIPLEVGLPTIRTTLVESWGNDKALAEQLDLAEEKRERALITLAAYQEQLRRSYNKKVQPREFRVGDLVLRKVLANTKVSSDGKLGPNWEGPYKIVGIAGIGAYRLADLDGDTVPRPWNVQNLRKFFQ</sequence>